<dbReference type="PROSITE" id="PS00726">
    <property type="entry name" value="AP_NUCLEASE_F1_1"/>
    <property type="match status" value="1"/>
</dbReference>
<dbReference type="PROSITE" id="PS51435">
    <property type="entry name" value="AP_NUCLEASE_F1_4"/>
    <property type="match status" value="1"/>
</dbReference>
<keyword evidence="9" id="KW-1185">Reference proteome</keyword>
<comment type="caution">
    <text evidence="8">The sequence shown here is derived from an EMBL/GenBank/DDBJ whole genome shotgun (WGS) entry which is preliminary data.</text>
</comment>
<dbReference type="CDD" id="cd09086">
    <property type="entry name" value="ExoIII-like_AP-endo"/>
    <property type="match status" value="1"/>
</dbReference>
<dbReference type="InterPro" id="IPR020847">
    <property type="entry name" value="AP_endonuclease_F1_BS"/>
</dbReference>
<dbReference type="Gene3D" id="3.60.10.10">
    <property type="entry name" value="Endonuclease/exonuclease/phosphatase"/>
    <property type="match status" value="1"/>
</dbReference>
<dbReference type="InterPro" id="IPR005135">
    <property type="entry name" value="Endo/exonuclease/phosphatase"/>
</dbReference>
<name>A0ABQ6VV34_9PROT</name>
<dbReference type="InterPro" id="IPR004808">
    <property type="entry name" value="AP_endonuc_1"/>
</dbReference>
<dbReference type="GO" id="GO:0008311">
    <property type="term" value="F:double-stranded DNA 3'-5' DNA exonuclease activity"/>
    <property type="evidence" value="ECO:0007669"/>
    <property type="project" value="UniProtKB-EC"/>
</dbReference>
<evidence type="ECO:0000256" key="1">
    <source>
        <dbReference type="ARBA" id="ARBA00001936"/>
    </source>
</evidence>
<dbReference type="Proteomes" id="UP000427842">
    <property type="component" value="Unassembled WGS sequence"/>
</dbReference>
<evidence type="ECO:0000256" key="5">
    <source>
        <dbReference type="ARBA" id="ARBA00022801"/>
    </source>
</evidence>
<dbReference type="PANTHER" id="PTHR43250">
    <property type="entry name" value="EXODEOXYRIBONUCLEASE III"/>
    <property type="match status" value="1"/>
</dbReference>
<dbReference type="InterPro" id="IPR037493">
    <property type="entry name" value="ExoIII-like"/>
</dbReference>
<dbReference type="RefSeq" id="WP_153468492.1">
    <property type="nucleotide sequence ID" value="NZ_QYAZ01000001.1"/>
</dbReference>
<dbReference type="EC" id="3.1.11.2" evidence="8"/>
<evidence type="ECO:0000256" key="6">
    <source>
        <dbReference type="ARBA" id="ARBA00022842"/>
    </source>
</evidence>
<feature type="domain" description="Endonuclease/exonuclease/phosphatase" evidence="7">
    <location>
        <begin position="5"/>
        <end position="249"/>
    </location>
</feature>
<accession>A0ABQ6VV34</accession>
<dbReference type="NCBIfam" id="TIGR00195">
    <property type="entry name" value="exoDNase_III"/>
    <property type="match status" value="1"/>
</dbReference>
<keyword evidence="6" id="KW-0460">Magnesium</keyword>
<evidence type="ECO:0000313" key="9">
    <source>
        <dbReference type="Proteomes" id="UP000427842"/>
    </source>
</evidence>
<dbReference type="InterPro" id="IPR020848">
    <property type="entry name" value="AP_endonuclease_F1_CS"/>
</dbReference>
<gene>
    <name evidence="8" type="primary">xth</name>
    <name evidence="8" type="ORF">D3W54_03820</name>
</gene>
<organism evidence="8 9">
    <name type="scientific">Komagataeibacter medellinensis</name>
    <dbReference type="NCBI Taxonomy" id="1177712"/>
    <lineage>
        <taxon>Bacteria</taxon>
        <taxon>Pseudomonadati</taxon>
        <taxon>Pseudomonadota</taxon>
        <taxon>Alphaproteobacteria</taxon>
        <taxon>Acetobacterales</taxon>
        <taxon>Acetobacteraceae</taxon>
        <taxon>Komagataeibacter</taxon>
    </lineage>
</organism>
<proteinExistence type="inferred from homology"/>
<evidence type="ECO:0000313" key="8">
    <source>
        <dbReference type="EMBL" id="KAB8123475.1"/>
    </source>
</evidence>
<keyword evidence="5 8" id="KW-0378">Hydrolase</keyword>
<sequence length="262" mass="28747">MMKLVTWNVNSIRQRCDHVLDYLTREQPDVLALQEIKCATDIFPADTFTQAGYDCTVVGQKSYNGVAILSRQPFEVTHTGLPGWETDPPQARYVEIGTGRLVVGNLYLPNGNSGGSAGYDSKLAFMEALALHARSMLEAGQDFVLMGDYNVCPTDEDYAAGALPPTDALVRPESRAAFRRLLWLGLTDALRALHPTGRFYTFWDYQAAAWQRNSGLRIDHALLSPRVAERLLTALPARDERGKAQPSDHVPLAITLAAGAAA</sequence>
<dbReference type="PROSITE" id="PS00728">
    <property type="entry name" value="AP_NUCLEASE_F1_3"/>
    <property type="match status" value="1"/>
</dbReference>
<dbReference type="PANTHER" id="PTHR43250:SF2">
    <property type="entry name" value="EXODEOXYRIBONUCLEASE III"/>
    <property type="match status" value="1"/>
</dbReference>
<comment type="similarity">
    <text evidence="3">Belongs to the DNA repair enzymes AP/ExoA family.</text>
</comment>
<protein>
    <submittedName>
        <fullName evidence="8">Exodeoxyribonuclease III</fullName>
        <ecNumber evidence="8">3.1.11.2</ecNumber>
    </submittedName>
</protein>
<dbReference type="SUPFAM" id="SSF56219">
    <property type="entry name" value="DNase I-like"/>
    <property type="match status" value="1"/>
</dbReference>
<dbReference type="InterPro" id="IPR036691">
    <property type="entry name" value="Endo/exonu/phosph_ase_sf"/>
</dbReference>
<reference evidence="8 9" key="1">
    <citation type="submission" date="2018-09" db="EMBL/GenBank/DDBJ databases">
        <title>Genome sequence and characterization of the bcs clusters for the production of nanocellulose from the low pH resistant strain Komagataeibacter medellinensis ID13488.</title>
        <authorList>
            <person name="Hernandez-Arriaga A.M."/>
            <person name="Del Cerro C."/>
            <person name="Urbina L."/>
            <person name="Eceiza A."/>
            <person name="Retegi A."/>
            <person name="Prieto M.A."/>
        </authorList>
    </citation>
    <scope>NUCLEOTIDE SEQUENCE [LARGE SCALE GENOMIC DNA]</scope>
    <source>
        <strain evidence="8 9">ID13488</strain>
    </source>
</reference>
<evidence type="ECO:0000259" key="7">
    <source>
        <dbReference type="Pfam" id="PF03372"/>
    </source>
</evidence>
<evidence type="ECO:0000256" key="2">
    <source>
        <dbReference type="ARBA" id="ARBA00001946"/>
    </source>
</evidence>
<comment type="cofactor">
    <cofactor evidence="2">
        <name>Mg(2+)</name>
        <dbReference type="ChEBI" id="CHEBI:18420"/>
    </cofactor>
</comment>
<dbReference type="NCBIfam" id="TIGR00633">
    <property type="entry name" value="xth"/>
    <property type="match status" value="1"/>
</dbReference>
<evidence type="ECO:0000256" key="3">
    <source>
        <dbReference type="ARBA" id="ARBA00007092"/>
    </source>
</evidence>
<dbReference type="EMBL" id="QYAZ01000001">
    <property type="protein sequence ID" value="KAB8123475.1"/>
    <property type="molecule type" value="Genomic_DNA"/>
</dbReference>
<keyword evidence="4" id="KW-0479">Metal-binding</keyword>
<comment type="cofactor">
    <cofactor evidence="1">
        <name>Mn(2+)</name>
        <dbReference type="ChEBI" id="CHEBI:29035"/>
    </cofactor>
</comment>
<dbReference type="Pfam" id="PF03372">
    <property type="entry name" value="Exo_endo_phos"/>
    <property type="match status" value="1"/>
</dbReference>
<evidence type="ECO:0000256" key="4">
    <source>
        <dbReference type="ARBA" id="ARBA00022723"/>
    </source>
</evidence>